<dbReference type="Gene3D" id="2.40.30.10">
    <property type="entry name" value="Translation factors"/>
    <property type="match status" value="1"/>
</dbReference>
<proteinExistence type="inferred from homology"/>
<dbReference type="AlphaFoldDB" id="A0A1G4I8Y2"/>
<dbReference type="GO" id="GO:0032259">
    <property type="term" value="P:methylation"/>
    <property type="evidence" value="ECO:0007669"/>
    <property type="project" value="UniProtKB-KW"/>
</dbReference>
<dbReference type="PANTHER" id="PTHR11933:SF5">
    <property type="entry name" value="MITOCHONDRIAL TRNA-SPECIFIC 2-THIOURIDYLASE 1"/>
    <property type="match status" value="1"/>
</dbReference>
<comment type="function">
    <text evidence="1">Catalyzes the 2-thiolation of uridine at the wobble position (U34) of mitochondrial tRNA(Lys), tRNA(Glu) and tRNA(Gln). Required for the formation of 5-taurinomethyl-2-thiouridine (tm5s2U) of mitochondrial tRNA(Lys), tRNA(Glu), and tRNA(Gln) at the wobble position. ATP is required to activate the C2 atom of the wobble base.</text>
</comment>
<sequence>MTSQAVRVAVALSGGVDSAVAALFLCRCVSTWRDVEALWRSPRPLPLDTVMDAIVKRRAWADITQSSATTPMQQNPTTAVHYFPLFMKNWDDVSEDSDGSASDTCENVGGNHRRRWCEAAEQDYHDAAEVARFAGLLSESEALPLFNFSSHYVTSCFDRMLNSYARGNTLNVDVLCNSEIKFGALLHALHTSGRAQYVATGHYARTISLADTVFCSAAASESGNGRYTRVIARPFTAGQDLNDQTLFLSRLSQLQLSNVIFPLGHVFQRKADVRVVASHLGLTRVSAKKTSTGLCFVGERYKRKSGKGGGFGAFLTEYMASAPEESGGEGVHADEETKYLDAETEQIIAADHLNIPGIVRRQDRTLLPAHYLTVGQRIRGAAGNSGSPRCYYVQRKEVSPIHGYEKCGENCCIRYLRNVWLVNRWNHPLLYNTLVKLSDVVLPLRMTQLLMLSLAFPPSRSPRHGEEGEEVCLRCSCCTRHQDPLHPAVLRFRACEVQEFAGGTSVNFAVVEFDTPVRAATAGQTLVGYCPINPVTLSVSSAVHSASWYVVASGWII</sequence>
<dbReference type="Gene3D" id="3.40.50.620">
    <property type="entry name" value="HUPs"/>
    <property type="match status" value="1"/>
</dbReference>
<dbReference type="RefSeq" id="XP_067079609.1">
    <property type="nucleotide sequence ID" value="XM_067223508.1"/>
</dbReference>
<gene>
    <name evidence="5" type="ORF">TEOVI_000663400</name>
</gene>
<dbReference type="Proteomes" id="UP000195570">
    <property type="component" value="Unassembled WGS sequence"/>
</dbReference>
<evidence type="ECO:0000313" key="6">
    <source>
        <dbReference type="Proteomes" id="UP000195570"/>
    </source>
</evidence>
<dbReference type="GO" id="GO:0008168">
    <property type="term" value="F:methyltransferase activity"/>
    <property type="evidence" value="ECO:0007669"/>
    <property type="project" value="UniProtKB-KW"/>
</dbReference>
<reference evidence="5" key="1">
    <citation type="submission" date="2016-09" db="EMBL/GenBank/DDBJ databases">
        <authorList>
            <person name="Hebert L."/>
            <person name="Moumen B."/>
        </authorList>
    </citation>
    <scope>NUCLEOTIDE SEQUENCE [LARGE SCALE GENOMIC DNA]</scope>
    <source>
        <strain evidence="5">OVI</strain>
    </source>
</reference>
<name>A0A1G4I8Y2_TRYEQ</name>
<dbReference type="VEuPathDB" id="TriTrypDB:TEOVI_000663400"/>
<evidence type="ECO:0000256" key="3">
    <source>
        <dbReference type="ARBA" id="ARBA00011953"/>
    </source>
</evidence>
<organism evidence="5 6">
    <name type="scientific">Trypanosoma equiperdum</name>
    <dbReference type="NCBI Taxonomy" id="5694"/>
    <lineage>
        <taxon>Eukaryota</taxon>
        <taxon>Discoba</taxon>
        <taxon>Euglenozoa</taxon>
        <taxon>Kinetoplastea</taxon>
        <taxon>Metakinetoplastina</taxon>
        <taxon>Trypanosomatida</taxon>
        <taxon>Trypanosomatidae</taxon>
        <taxon>Trypanosoma</taxon>
    </lineage>
</organism>
<comment type="similarity">
    <text evidence="2">Belongs to the MnmA/TRMU family.</text>
</comment>
<accession>A0A1G4I8Y2</accession>
<keyword evidence="6" id="KW-1185">Reference proteome</keyword>
<dbReference type="PANTHER" id="PTHR11933">
    <property type="entry name" value="TRNA 5-METHYLAMINOMETHYL-2-THIOURIDYLATE -METHYLTRANSFERASE"/>
    <property type="match status" value="1"/>
</dbReference>
<evidence type="ECO:0000256" key="1">
    <source>
        <dbReference type="ARBA" id="ARBA00003986"/>
    </source>
</evidence>
<dbReference type="CDD" id="cd01998">
    <property type="entry name" value="MnmA_TRMU-like"/>
    <property type="match status" value="1"/>
</dbReference>
<dbReference type="EC" id="2.8.1.14" evidence="3"/>
<dbReference type="GO" id="GO:0002143">
    <property type="term" value="P:tRNA wobble position uridine thiolation"/>
    <property type="evidence" value="ECO:0007669"/>
    <property type="project" value="TreeGrafter"/>
</dbReference>
<evidence type="ECO:0000256" key="4">
    <source>
        <dbReference type="ARBA" id="ARBA00049564"/>
    </source>
</evidence>
<evidence type="ECO:0000256" key="2">
    <source>
        <dbReference type="ARBA" id="ARBA00006191"/>
    </source>
</evidence>
<evidence type="ECO:0000313" key="5">
    <source>
        <dbReference type="EMBL" id="SCU68451.1"/>
    </source>
</evidence>
<keyword evidence="5" id="KW-0489">Methyltransferase</keyword>
<dbReference type="EMBL" id="CZPT02000985">
    <property type="protein sequence ID" value="SCU68451.1"/>
    <property type="molecule type" value="Genomic_DNA"/>
</dbReference>
<dbReference type="SUPFAM" id="SSF52402">
    <property type="entry name" value="Adenine nucleotide alpha hydrolases-like"/>
    <property type="match status" value="1"/>
</dbReference>
<dbReference type="GO" id="GO:0061708">
    <property type="term" value="F:tRNA-5-taurinomethyluridine 2-sulfurtransferase"/>
    <property type="evidence" value="ECO:0007669"/>
    <property type="project" value="UniProtKB-EC"/>
</dbReference>
<protein>
    <recommendedName>
        <fullName evidence="3">tRNA-5-taurinomethyluridine 2-sulfurtransferase</fullName>
        <ecNumber evidence="3">2.8.1.14</ecNumber>
    </recommendedName>
</protein>
<comment type="caution">
    <text evidence="5">The sequence shown here is derived from an EMBL/GenBank/DDBJ whole genome shotgun (WGS) entry which is preliminary data.</text>
</comment>
<keyword evidence="5" id="KW-0808">Transferase</keyword>
<dbReference type="InterPro" id="IPR004506">
    <property type="entry name" value="MnmA-like"/>
</dbReference>
<dbReference type="InterPro" id="IPR014729">
    <property type="entry name" value="Rossmann-like_a/b/a_fold"/>
</dbReference>
<comment type="catalytic activity">
    <reaction evidence="4">
        <text>5-taurinomethyluridine(34) in tRNA + S-sulfanyl-L-cysteinyl-[protein] + AH2 + ATP = 5-taurinomethyl-2-thiouridine(34) in tRNA + L-cysteinyl-[protein] + A + AMP + diphosphate + H(+)</text>
        <dbReference type="Rhea" id="RHEA:47040"/>
        <dbReference type="Rhea" id="RHEA-COMP:10131"/>
        <dbReference type="Rhea" id="RHEA-COMP:11726"/>
        <dbReference type="Rhea" id="RHEA-COMP:11732"/>
        <dbReference type="Rhea" id="RHEA-COMP:11733"/>
        <dbReference type="ChEBI" id="CHEBI:13193"/>
        <dbReference type="ChEBI" id="CHEBI:15378"/>
        <dbReference type="ChEBI" id="CHEBI:17499"/>
        <dbReference type="ChEBI" id="CHEBI:29950"/>
        <dbReference type="ChEBI" id="CHEBI:30616"/>
        <dbReference type="ChEBI" id="CHEBI:33019"/>
        <dbReference type="ChEBI" id="CHEBI:61963"/>
        <dbReference type="ChEBI" id="CHEBI:87171"/>
        <dbReference type="ChEBI" id="CHEBI:87172"/>
        <dbReference type="ChEBI" id="CHEBI:456215"/>
        <dbReference type="EC" id="2.8.1.14"/>
    </reaction>
</comment>
<dbReference type="GeneID" id="92380568"/>
<dbReference type="Pfam" id="PF03054">
    <property type="entry name" value="tRNA_Me_trans"/>
    <property type="match status" value="1"/>
</dbReference>